<feature type="domain" description="HPt" evidence="4">
    <location>
        <begin position="4"/>
        <end position="97"/>
    </location>
</feature>
<dbReference type="Pfam" id="PF01627">
    <property type="entry name" value="Hpt"/>
    <property type="match status" value="1"/>
</dbReference>
<sequence length="101" mass="11506">MAGNQALLDKIVTMFQASSVEYMEKLESEISARNIHEVTQWSHKLKGLCGDIGAQDLREMLAEMEKEARKQEECDITQIETTYHQAKQEYSKLMEAIASPV</sequence>
<evidence type="ECO:0000256" key="3">
    <source>
        <dbReference type="SAM" id="Coils"/>
    </source>
</evidence>
<evidence type="ECO:0000256" key="2">
    <source>
        <dbReference type="PROSITE-ProRule" id="PRU00110"/>
    </source>
</evidence>
<evidence type="ECO:0000313" key="5">
    <source>
        <dbReference type="EMBL" id="KYN23827.1"/>
    </source>
</evidence>
<proteinExistence type="predicted"/>
<keyword evidence="3" id="KW-0175">Coiled coil</keyword>
<evidence type="ECO:0000259" key="4">
    <source>
        <dbReference type="PROSITE" id="PS50894"/>
    </source>
</evidence>
<evidence type="ECO:0000256" key="1">
    <source>
        <dbReference type="ARBA" id="ARBA00023012"/>
    </source>
</evidence>
<dbReference type="SUPFAM" id="SSF47226">
    <property type="entry name" value="Histidine-containing phosphotransfer domain, HPT domain"/>
    <property type="match status" value="1"/>
</dbReference>
<evidence type="ECO:0000313" key="6">
    <source>
        <dbReference type="Proteomes" id="UP000075349"/>
    </source>
</evidence>
<dbReference type="EMBL" id="LOMK01000002">
    <property type="protein sequence ID" value="KYN23827.1"/>
    <property type="molecule type" value="Genomic_DNA"/>
</dbReference>
<dbReference type="PROSITE" id="PS50894">
    <property type="entry name" value="HPT"/>
    <property type="match status" value="1"/>
</dbReference>
<reference evidence="6" key="1">
    <citation type="submission" date="2015-12" db="EMBL/GenBank/DDBJ databases">
        <authorList>
            <person name="Tarr C.L."/>
            <person name="Gladney L.M."/>
        </authorList>
    </citation>
    <scope>NUCLEOTIDE SEQUENCE [LARGE SCALE GENOMIC DNA]</scope>
    <source>
        <strain evidence="6">2756-81</strain>
    </source>
</reference>
<dbReference type="GO" id="GO:0000160">
    <property type="term" value="P:phosphorelay signal transduction system"/>
    <property type="evidence" value="ECO:0007669"/>
    <property type="project" value="UniProtKB-KW"/>
</dbReference>
<dbReference type="Proteomes" id="UP000075349">
    <property type="component" value="Unassembled WGS sequence"/>
</dbReference>
<gene>
    <name evidence="5" type="ORF">AUQ44_18340</name>
</gene>
<protein>
    <recommendedName>
        <fullName evidence="4">HPt domain-containing protein</fullName>
    </recommendedName>
</protein>
<keyword evidence="2" id="KW-0597">Phosphoprotein</keyword>
<organism evidence="5 6">
    <name type="scientific">Vibrio cidicii</name>
    <dbReference type="NCBI Taxonomy" id="1763883"/>
    <lineage>
        <taxon>Bacteria</taxon>
        <taxon>Pseudomonadati</taxon>
        <taxon>Pseudomonadota</taxon>
        <taxon>Gammaproteobacteria</taxon>
        <taxon>Vibrionales</taxon>
        <taxon>Vibrionaceae</taxon>
        <taxon>Vibrio</taxon>
    </lineage>
</organism>
<feature type="modified residue" description="Phosphohistidine" evidence="2">
    <location>
        <position position="43"/>
    </location>
</feature>
<dbReference type="InterPro" id="IPR036641">
    <property type="entry name" value="HPT_dom_sf"/>
</dbReference>
<dbReference type="Gene3D" id="1.20.120.160">
    <property type="entry name" value="HPT domain"/>
    <property type="match status" value="1"/>
</dbReference>
<feature type="coiled-coil region" evidence="3">
    <location>
        <begin position="54"/>
        <end position="96"/>
    </location>
</feature>
<dbReference type="InterPro" id="IPR008207">
    <property type="entry name" value="Sig_transdc_His_kin_Hpt_dom"/>
</dbReference>
<dbReference type="GO" id="GO:0004672">
    <property type="term" value="F:protein kinase activity"/>
    <property type="evidence" value="ECO:0007669"/>
    <property type="project" value="UniProtKB-ARBA"/>
</dbReference>
<comment type="caution">
    <text evidence="5">The sequence shown here is derived from an EMBL/GenBank/DDBJ whole genome shotgun (WGS) entry which is preliminary data.</text>
</comment>
<name>A0A151JDX0_9VIBR</name>
<accession>A0A151JDX0</accession>
<dbReference type="AlphaFoldDB" id="A0A151JDX0"/>
<keyword evidence="1" id="KW-0902">Two-component regulatory system</keyword>